<name>A0A1V4AP43_9BACT</name>
<evidence type="ECO:0000313" key="2">
    <source>
        <dbReference type="Proteomes" id="UP000189681"/>
    </source>
</evidence>
<comment type="caution">
    <text evidence="1">The sequence shown here is derived from an EMBL/GenBank/DDBJ whole genome shotgun (WGS) entry which is preliminary data.</text>
</comment>
<dbReference type="Proteomes" id="UP000189681">
    <property type="component" value="Unassembled WGS sequence"/>
</dbReference>
<dbReference type="EMBL" id="AYTS01000207">
    <property type="protein sequence ID" value="OOP54871.1"/>
    <property type="molecule type" value="Genomic_DNA"/>
</dbReference>
<dbReference type="AlphaFoldDB" id="A0A1V4AP43"/>
<protein>
    <submittedName>
        <fullName evidence="1">Uncharacterized protein</fullName>
    </submittedName>
</protein>
<sequence length="89" mass="10193">MTLNLNPATRRSLVAGFRFNFFPNDDQQIFLTIARGEFNILGFQDKNLLVTLMEKTASQRCRVMKRLSVHGLIRKIAHSYKLPSNHSGT</sequence>
<accession>A0A1V4AP43</accession>
<organism evidence="1 2">
    <name type="scientific">Candidatus Brocadia carolinensis</name>
    <dbReference type="NCBI Taxonomy" id="1004156"/>
    <lineage>
        <taxon>Bacteria</taxon>
        <taxon>Pseudomonadati</taxon>
        <taxon>Planctomycetota</taxon>
        <taxon>Candidatus Brocadiia</taxon>
        <taxon>Candidatus Brocadiales</taxon>
        <taxon>Candidatus Brocadiaceae</taxon>
        <taxon>Candidatus Brocadia</taxon>
    </lineage>
</organism>
<evidence type="ECO:0000313" key="1">
    <source>
        <dbReference type="EMBL" id="OOP54871.1"/>
    </source>
</evidence>
<gene>
    <name evidence="1" type="ORF">AYP45_18040</name>
</gene>
<reference evidence="1 2" key="1">
    <citation type="journal article" date="2017" name="Water Res.">
        <title>Discovery and metagenomic analysis of an anammox bacterial enrichment related to Candidatus "Brocadia caroliniensis" in a full-scale glycerol-fed nitritation-denitritation separate centrate treatment process.</title>
        <authorList>
            <person name="Park H."/>
            <person name="Brotto A.C."/>
            <person name="van Loosdrecht M.C."/>
            <person name="Chandran K."/>
        </authorList>
    </citation>
    <scope>NUCLEOTIDE SEQUENCE [LARGE SCALE GENOMIC DNA]</scope>
    <source>
        <strain evidence="1">26THWARD</strain>
    </source>
</reference>
<proteinExistence type="predicted"/>